<accession>A0A3L8Q394</accession>
<organism evidence="1 2">
    <name type="scientific">Parashewanella curva</name>
    <dbReference type="NCBI Taxonomy" id="2338552"/>
    <lineage>
        <taxon>Bacteria</taxon>
        <taxon>Pseudomonadati</taxon>
        <taxon>Pseudomonadota</taxon>
        <taxon>Gammaproteobacteria</taxon>
        <taxon>Alteromonadales</taxon>
        <taxon>Shewanellaceae</taxon>
        <taxon>Parashewanella</taxon>
    </lineage>
</organism>
<proteinExistence type="predicted"/>
<dbReference type="EMBL" id="QZEI01000001">
    <property type="protein sequence ID" value="RLV61649.1"/>
    <property type="molecule type" value="Genomic_DNA"/>
</dbReference>
<gene>
    <name evidence="1" type="ORF">D5018_00590</name>
</gene>
<evidence type="ECO:0000313" key="1">
    <source>
        <dbReference type="EMBL" id="RLV61649.1"/>
    </source>
</evidence>
<reference evidence="1 2" key="1">
    <citation type="submission" date="2018-09" db="EMBL/GenBank/DDBJ databases">
        <title>Phylogeny of the Shewanellaceae, and recommendation for two new genera, Pseudoshewanella and Parashewanella.</title>
        <authorList>
            <person name="Wang G."/>
        </authorList>
    </citation>
    <scope>NUCLEOTIDE SEQUENCE [LARGE SCALE GENOMIC DNA]</scope>
    <source>
        <strain evidence="1 2">C51</strain>
    </source>
</reference>
<keyword evidence="2" id="KW-1185">Reference proteome</keyword>
<sequence length="160" mass="18697">MFREESVLLLVRYETEANKEVFDRLRRANNYRITKKAEHPRAGGKQADFFGRVAAEVCPPRRVHSAQSKRTYSTQVQNKGNYTQFYTAPISSPKITSTFLHPKYPQGGFDRRTWNTASLPHYRQINMHRPATSQWGNQAFFQYQINNGKTRQRVKNESLV</sequence>
<name>A0A3L8Q394_9GAMM</name>
<evidence type="ECO:0000313" key="2">
    <source>
        <dbReference type="Proteomes" id="UP000281474"/>
    </source>
</evidence>
<comment type="caution">
    <text evidence="1">The sequence shown here is derived from an EMBL/GenBank/DDBJ whole genome shotgun (WGS) entry which is preliminary data.</text>
</comment>
<dbReference type="AlphaFoldDB" id="A0A3L8Q394"/>
<dbReference type="Proteomes" id="UP000281474">
    <property type="component" value="Unassembled WGS sequence"/>
</dbReference>
<protein>
    <submittedName>
        <fullName evidence="1">Uncharacterized protein</fullName>
    </submittedName>
</protein>